<dbReference type="InterPro" id="IPR000424">
    <property type="entry name" value="Primosome_PriB/ssb"/>
</dbReference>
<evidence type="ECO:0000256" key="3">
    <source>
        <dbReference type="SAM" id="MobiDB-lite"/>
    </source>
</evidence>
<dbReference type="InterPro" id="IPR012340">
    <property type="entry name" value="NA-bd_OB-fold"/>
</dbReference>
<gene>
    <name evidence="4" type="ORF">KACC15558_29190</name>
</gene>
<feature type="compositionally biased region" description="Basic and acidic residues" evidence="3">
    <location>
        <begin position="217"/>
        <end position="239"/>
    </location>
</feature>
<dbReference type="SUPFAM" id="SSF50249">
    <property type="entry name" value="Nucleic acid-binding proteins"/>
    <property type="match status" value="1"/>
</dbReference>
<dbReference type="Proteomes" id="UP001498935">
    <property type="component" value="Unassembled WGS sequence"/>
</dbReference>
<dbReference type="Pfam" id="PF00436">
    <property type="entry name" value="SSB"/>
    <property type="match status" value="1"/>
</dbReference>
<feature type="compositionally biased region" description="Acidic residues" evidence="3">
    <location>
        <begin position="196"/>
        <end position="207"/>
    </location>
</feature>
<accession>A0ABP9U2Q8</accession>
<feature type="region of interest" description="Disordered" evidence="3">
    <location>
        <begin position="182"/>
        <end position="272"/>
    </location>
</feature>
<evidence type="ECO:0000313" key="4">
    <source>
        <dbReference type="EMBL" id="GAA5341878.1"/>
    </source>
</evidence>
<name>A0ABP9U2Q8_9MICO</name>
<protein>
    <recommendedName>
        <fullName evidence="6">Single-stranded DNA-binding protein</fullName>
    </recommendedName>
</protein>
<dbReference type="PANTHER" id="PTHR10302:SF0">
    <property type="entry name" value="SINGLE-STRANDED DNA-BINDING PROTEIN, MITOCHONDRIAL"/>
    <property type="match status" value="1"/>
</dbReference>
<evidence type="ECO:0000256" key="2">
    <source>
        <dbReference type="PROSITE-ProRule" id="PRU00252"/>
    </source>
</evidence>
<feature type="region of interest" description="Disordered" evidence="3">
    <location>
        <begin position="122"/>
        <end position="144"/>
    </location>
</feature>
<dbReference type="RefSeq" id="WP_342038802.1">
    <property type="nucleotide sequence ID" value="NZ_BAABBK010000012.1"/>
</dbReference>
<feature type="compositionally biased region" description="Polar residues" evidence="3">
    <location>
        <begin position="124"/>
        <end position="138"/>
    </location>
</feature>
<feature type="compositionally biased region" description="Acidic residues" evidence="3">
    <location>
        <begin position="250"/>
        <end position="259"/>
    </location>
</feature>
<keyword evidence="1 2" id="KW-0238">DNA-binding</keyword>
<dbReference type="Gene3D" id="2.40.50.140">
    <property type="entry name" value="Nucleic acid-binding proteins"/>
    <property type="match status" value="1"/>
</dbReference>
<evidence type="ECO:0008006" key="6">
    <source>
        <dbReference type="Google" id="ProtNLM"/>
    </source>
</evidence>
<dbReference type="InterPro" id="IPR011344">
    <property type="entry name" value="ssDNA-bd"/>
</dbReference>
<evidence type="ECO:0000313" key="5">
    <source>
        <dbReference type="Proteomes" id="UP001498935"/>
    </source>
</evidence>
<keyword evidence="5" id="KW-1185">Reference proteome</keyword>
<dbReference type="CDD" id="cd04496">
    <property type="entry name" value="SSB_OBF"/>
    <property type="match status" value="1"/>
</dbReference>
<proteinExistence type="predicted"/>
<organism evidence="4 5">
    <name type="scientific">Brevibacterium ammoniilyticum</name>
    <dbReference type="NCBI Taxonomy" id="1046555"/>
    <lineage>
        <taxon>Bacteria</taxon>
        <taxon>Bacillati</taxon>
        <taxon>Actinomycetota</taxon>
        <taxon>Actinomycetes</taxon>
        <taxon>Micrococcales</taxon>
        <taxon>Brevibacteriaceae</taxon>
        <taxon>Brevibacterium</taxon>
    </lineage>
</organism>
<feature type="compositionally biased region" description="Low complexity" evidence="3">
    <location>
        <begin position="262"/>
        <end position="272"/>
    </location>
</feature>
<sequence>MSNIPITVCGTVATAPQARTLPTGRPCASFRLAVNHWRVDKQTGEFVTDTTSWFGVDCYGQLASNVGSSVSLGMNVVVQGHLRIRRWESGERSGIAPTIIADHLGPDLKYGTAHYVKVSGPNAAKQSSAPQAGEDSSSGWGGIAGDSAAHAGAGSFGANGCDAGTFETTEGVSVAAATVSPGFSTDAETTGYGGDGDADVDDRDDQDSEVRTGFGEEAGHSDDDGRSGDDDGRADDRGEFSATGSGTRDVDDDEDESDDGIAGATVAAAAPF</sequence>
<dbReference type="PANTHER" id="PTHR10302">
    <property type="entry name" value="SINGLE-STRANDED DNA-BINDING PROTEIN"/>
    <property type="match status" value="1"/>
</dbReference>
<dbReference type="PROSITE" id="PS50935">
    <property type="entry name" value="SSB"/>
    <property type="match status" value="1"/>
</dbReference>
<reference evidence="4 5" key="1">
    <citation type="submission" date="2024-02" db="EMBL/GenBank/DDBJ databases">
        <title>Characterization of antibiotic resistant novel bacterial strains and their environmental applications.</title>
        <authorList>
            <person name="Manzoor S."/>
            <person name="Abbas S."/>
            <person name="Arshad M."/>
            <person name="Li W.J."/>
            <person name="Ahmed I."/>
        </authorList>
    </citation>
    <scope>NUCLEOTIDE SEQUENCE [LARGE SCALE GENOMIC DNA]</scope>
    <source>
        <strain evidence="4 5">KACC 15558</strain>
    </source>
</reference>
<dbReference type="EMBL" id="BAABNP010000014">
    <property type="protein sequence ID" value="GAA5341878.1"/>
    <property type="molecule type" value="Genomic_DNA"/>
</dbReference>
<comment type="caution">
    <text evidence="4">The sequence shown here is derived from an EMBL/GenBank/DDBJ whole genome shotgun (WGS) entry which is preliminary data.</text>
</comment>
<evidence type="ECO:0000256" key="1">
    <source>
        <dbReference type="ARBA" id="ARBA00023125"/>
    </source>
</evidence>